<sequence length="61" mass="6743">MSIFIAFLAGTFKKKSAFFFCSGDDPRTTLDHLLPAVATSIRIVKISTRHGFCGVCFKDEV</sequence>
<reference evidence="1 2" key="1">
    <citation type="submission" date="2017-12" db="EMBL/GenBank/DDBJ databases">
        <title>Comparative genomics of Botrytis spp.</title>
        <authorList>
            <person name="Valero-Jimenez C.A."/>
            <person name="Tapia P."/>
            <person name="Veloso J."/>
            <person name="Silva-Moreno E."/>
            <person name="Staats M."/>
            <person name="Valdes J.H."/>
            <person name="Van Kan J.A.L."/>
        </authorList>
    </citation>
    <scope>NUCLEOTIDE SEQUENCE [LARGE SCALE GENOMIC DNA]</scope>
    <source>
        <strain evidence="1 2">MUCL435</strain>
    </source>
</reference>
<accession>A0A4S8QWX0</accession>
<organism evidence="1 2">
    <name type="scientific">Botrytis galanthina</name>
    <dbReference type="NCBI Taxonomy" id="278940"/>
    <lineage>
        <taxon>Eukaryota</taxon>
        <taxon>Fungi</taxon>
        <taxon>Dikarya</taxon>
        <taxon>Ascomycota</taxon>
        <taxon>Pezizomycotina</taxon>
        <taxon>Leotiomycetes</taxon>
        <taxon>Helotiales</taxon>
        <taxon>Sclerotiniaceae</taxon>
        <taxon>Botrytis</taxon>
    </lineage>
</organism>
<dbReference type="Proteomes" id="UP000308671">
    <property type="component" value="Unassembled WGS sequence"/>
</dbReference>
<name>A0A4S8QWX0_9HELO</name>
<comment type="caution">
    <text evidence="1">The sequence shown here is derived from an EMBL/GenBank/DDBJ whole genome shotgun (WGS) entry which is preliminary data.</text>
</comment>
<proteinExistence type="predicted"/>
<evidence type="ECO:0000313" key="1">
    <source>
        <dbReference type="EMBL" id="THV48512.1"/>
    </source>
</evidence>
<dbReference type="EMBL" id="PQXL01000243">
    <property type="protein sequence ID" value="THV48512.1"/>
    <property type="molecule type" value="Genomic_DNA"/>
</dbReference>
<protein>
    <submittedName>
        <fullName evidence="1">Uncharacterized protein</fullName>
    </submittedName>
</protein>
<evidence type="ECO:0000313" key="2">
    <source>
        <dbReference type="Proteomes" id="UP000308671"/>
    </source>
</evidence>
<gene>
    <name evidence="1" type="ORF">BGAL_0243g00020</name>
</gene>
<keyword evidence="2" id="KW-1185">Reference proteome</keyword>
<dbReference type="AlphaFoldDB" id="A0A4S8QWX0"/>